<protein>
    <submittedName>
        <fullName evidence="1">Uncharacterized protein</fullName>
    </submittedName>
</protein>
<dbReference type="SUPFAM" id="SSF48452">
    <property type="entry name" value="TPR-like"/>
    <property type="match status" value="1"/>
</dbReference>
<accession>A0A3B0WX38</accession>
<proteinExistence type="predicted"/>
<dbReference type="EMBL" id="UOFF01000318">
    <property type="protein sequence ID" value="VAW57030.1"/>
    <property type="molecule type" value="Genomic_DNA"/>
</dbReference>
<dbReference type="Pfam" id="PF13181">
    <property type="entry name" value="TPR_8"/>
    <property type="match status" value="1"/>
</dbReference>
<reference evidence="1" key="1">
    <citation type="submission" date="2018-06" db="EMBL/GenBank/DDBJ databases">
        <authorList>
            <person name="Zhirakovskaya E."/>
        </authorList>
    </citation>
    <scope>NUCLEOTIDE SEQUENCE</scope>
</reference>
<name>A0A3B0WX38_9ZZZZ</name>
<evidence type="ECO:0000313" key="1">
    <source>
        <dbReference type="EMBL" id="VAW57030.1"/>
    </source>
</evidence>
<organism evidence="1">
    <name type="scientific">hydrothermal vent metagenome</name>
    <dbReference type="NCBI Taxonomy" id="652676"/>
    <lineage>
        <taxon>unclassified sequences</taxon>
        <taxon>metagenomes</taxon>
        <taxon>ecological metagenomes</taxon>
    </lineage>
</organism>
<dbReference type="InterPro" id="IPR011990">
    <property type="entry name" value="TPR-like_helical_dom_sf"/>
</dbReference>
<dbReference type="InterPro" id="IPR019734">
    <property type="entry name" value="TPR_rpt"/>
</dbReference>
<dbReference type="Gene3D" id="1.25.40.10">
    <property type="entry name" value="Tetratricopeptide repeat domain"/>
    <property type="match status" value="1"/>
</dbReference>
<sequence length="431" mass="49487">MSGCKKIITSWFLLIIMMVSTQAHAAAESEFKKGLLEFKSENYYSAAHRFESARRQGMKNIALYYNLGSVYFKIKNYKRAEVFFSALINHPKMQSLIEYNLGLIAQKRNQIHKAKEYFKVIVNHSSDKKIIYLAKQQLKIINVPRKNWSIYLNGSVGFNNNINFSPIGIGAEESGNFADALISTNVIFSGTRINGWSAEAMFYTLRYADTENPGILQGTFDQDQYGAALKKTQKLGDWETQIKVGFDQSTFGPRDYQSVAKFEINGKYRLSPSGRMTLRYSYADISSDDALFDYIDGSRQKLRMGYLHYQKNSSTQLYYELELNDRSDFVSNAGNEFSYSPTRHTIRGKYTAKFNSTWQLVGDLSYRMSDFPVTTTQNRQDDRAKAALHVNYNFTKSTRLKLKVEYTDNSSSDSLYVYDRQVTSLSLSTFF</sequence>
<dbReference type="AlphaFoldDB" id="A0A3B0WX38"/>
<gene>
    <name evidence="1" type="ORF">MNBD_GAMMA07-1468</name>
</gene>